<dbReference type="PRINTS" id="PR00296">
    <property type="entry name" value="CYCLINKINASE"/>
</dbReference>
<dbReference type="Gene3D" id="3.30.170.10">
    <property type="entry name" value="Cyclin-dependent kinase, regulatory subunit"/>
    <property type="match status" value="1"/>
</dbReference>
<keyword evidence="7" id="KW-1185">Reference proteome</keyword>
<dbReference type="EMBL" id="QDEB01042393">
    <property type="protein sequence ID" value="RZC38542.1"/>
    <property type="molecule type" value="Genomic_DNA"/>
</dbReference>
<evidence type="ECO:0000256" key="5">
    <source>
        <dbReference type="RuleBase" id="RU311113"/>
    </source>
</evidence>
<dbReference type="STRING" id="1661398.A0A482W078"/>
<evidence type="ECO:0000256" key="2">
    <source>
        <dbReference type="ARBA" id="ARBA00022618"/>
    </source>
</evidence>
<gene>
    <name evidence="6" type="ORF">BDFB_006712</name>
</gene>
<dbReference type="SUPFAM" id="SSF55637">
    <property type="entry name" value="Cell cycle regulatory proteins"/>
    <property type="match status" value="1"/>
</dbReference>
<dbReference type="OrthoDB" id="440676at2759"/>
<evidence type="ECO:0000256" key="1">
    <source>
        <dbReference type="ARBA" id="ARBA00007782"/>
    </source>
</evidence>
<dbReference type="InterPro" id="IPR000789">
    <property type="entry name" value="Cyclin-dep_kinase_reg-sub"/>
</dbReference>
<accession>A0A482W078</accession>
<evidence type="ECO:0000256" key="3">
    <source>
        <dbReference type="ARBA" id="ARBA00023306"/>
    </source>
</evidence>
<organism evidence="6 7">
    <name type="scientific">Asbolus verrucosus</name>
    <name type="common">Desert ironclad beetle</name>
    <dbReference type="NCBI Taxonomy" id="1661398"/>
    <lineage>
        <taxon>Eukaryota</taxon>
        <taxon>Metazoa</taxon>
        <taxon>Ecdysozoa</taxon>
        <taxon>Arthropoda</taxon>
        <taxon>Hexapoda</taxon>
        <taxon>Insecta</taxon>
        <taxon>Pterygota</taxon>
        <taxon>Neoptera</taxon>
        <taxon>Endopterygota</taxon>
        <taxon>Coleoptera</taxon>
        <taxon>Polyphaga</taxon>
        <taxon>Cucujiformia</taxon>
        <taxon>Tenebrionidae</taxon>
        <taxon>Pimeliinae</taxon>
        <taxon>Asbolus</taxon>
    </lineage>
</organism>
<name>A0A482W078_ASBVE</name>
<comment type="similarity">
    <text evidence="1 5">Belongs to the CKS family.</text>
</comment>
<sequence>MSYEQVYYYSAIYCDRSYEYRHVIIPNHLVKFIPTQHLMTETEWRNLGIQQSQNWVNYMYHEPEPNVLLFRRPRQNENE</sequence>
<evidence type="ECO:0000256" key="4">
    <source>
        <dbReference type="ARBA" id="ARBA00068939"/>
    </source>
</evidence>
<evidence type="ECO:0000313" key="7">
    <source>
        <dbReference type="Proteomes" id="UP000292052"/>
    </source>
</evidence>
<protein>
    <recommendedName>
        <fullName evidence="4 5">Cyclin-dependent kinases regulatory subunit</fullName>
    </recommendedName>
</protein>
<comment type="function">
    <text evidence="5">Binds to the catalytic subunit of the cyclin dependent kinases and is essential for their biological function.</text>
</comment>
<comment type="caution">
    <text evidence="6">The sequence shown here is derived from an EMBL/GenBank/DDBJ whole genome shotgun (WGS) entry which is preliminary data.</text>
</comment>
<proteinExistence type="inferred from homology"/>
<keyword evidence="2 5" id="KW-0132">Cell division</keyword>
<dbReference type="Proteomes" id="UP000292052">
    <property type="component" value="Unassembled WGS sequence"/>
</dbReference>
<dbReference type="PANTHER" id="PTHR23415">
    <property type="entry name" value="CYCLIN-DEPENDENT KINASES REGULATORY SUBUNIT/60S RIBOSOME SUBUNIT BIOGENESIS PROTEIN NIP7"/>
    <property type="match status" value="1"/>
</dbReference>
<dbReference type="Pfam" id="PF01111">
    <property type="entry name" value="CKS"/>
    <property type="match status" value="1"/>
</dbReference>
<reference evidence="6 7" key="1">
    <citation type="submission" date="2017-03" db="EMBL/GenBank/DDBJ databases">
        <title>Genome of the blue death feigning beetle - Asbolus verrucosus.</title>
        <authorList>
            <person name="Rider S.D."/>
        </authorList>
    </citation>
    <scope>NUCLEOTIDE SEQUENCE [LARGE SCALE GENOMIC DNA]</scope>
    <source>
        <strain evidence="6">Butters</strain>
        <tissue evidence="6">Head and leg muscle</tissue>
    </source>
</reference>
<dbReference type="GO" id="GO:0016538">
    <property type="term" value="F:cyclin-dependent protein serine/threonine kinase regulator activity"/>
    <property type="evidence" value="ECO:0007669"/>
    <property type="project" value="InterPro"/>
</dbReference>
<dbReference type="GO" id="GO:0051301">
    <property type="term" value="P:cell division"/>
    <property type="evidence" value="ECO:0007669"/>
    <property type="project" value="UniProtKB-UniRule"/>
</dbReference>
<dbReference type="FunFam" id="3.30.170.10:FF:000001">
    <property type="entry name" value="Cyclin-dependent kinases regulatory subunit"/>
    <property type="match status" value="1"/>
</dbReference>
<dbReference type="SMART" id="SM01084">
    <property type="entry name" value="CKS"/>
    <property type="match status" value="1"/>
</dbReference>
<dbReference type="InterPro" id="IPR036858">
    <property type="entry name" value="Cyclin-dep_kinase_reg-sub_sf"/>
</dbReference>
<evidence type="ECO:0000313" key="6">
    <source>
        <dbReference type="EMBL" id="RZC38542.1"/>
    </source>
</evidence>
<keyword evidence="3 5" id="KW-0131">Cell cycle</keyword>
<dbReference type="AlphaFoldDB" id="A0A482W078"/>